<evidence type="ECO:0000313" key="9">
    <source>
        <dbReference type="Proteomes" id="UP000481153"/>
    </source>
</evidence>
<dbReference type="AlphaFoldDB" id="A0A6G0XQ53"/>
<sequence>MNESCESPLIAMSVDNMGEDSEVVVAVAVDTPSCYICLDSMCGLEGDDLELIAPCACQTFVHRRCLDDWHKSSNSKAHCQTCKSAFEFEEMPWTKRVKSSLSFQIGWRLLLLGAVFCLVVDDGARLLLAFVWEAFLYVVAVPIFAMLTLYLLQAMLGVICIILTWGIQSAAPPRVKNLRRRQDDKDAIE</sequence>
<reference evidence="8 9" key="1">
    <citation type="submission" date="2019-07" db="EMBL/GenBank/DDBJ databases">
        <title>Genomics analysis of Aphanomyces spp. identifies a new class of oomycete effector associated with host adaptation.</title>
        <authorList>
            <person name="Gaulin E."/>
        </authorList>
    </citation>
    <scope>NUCLEOTIDE SEQUENCE [LARGE SCALE GENOMIC DNA]</scope>
    <source>
        <strain evidence="8 9">ATCC 201684</strain>
    </source>
</reference>
<name>A0A6G0XQ53_9STRA</name>
<dbReference type="SUPFAM" id="SSF57850">
    <property type="entry name" value="RING/U-box"/>
    <property type="match status" value="1"/>
</dbReference>
<evidence type="ECO:0000313" key="8">
    <source>
        <dbReference type="EMBL" id="KAF0742420.1"/>
    </source>
</evidence>
<dbReference type="InterPro" id="IPR001841">
    <property type="entry name" value="Znf_RING"/>
</dbReference>
<dbReference type="GO" id="GO:0008270">
    <property type="term" value="F:zinc ion binding"/>
    <property type="evidence" value="ECO:0007669"/>
    <property type="project" value="UniProtKB-KW"/>
</dbReference>
<proteinExistence type="predicted"/>
<dbReference type="VEuPathDB" id="FungiDB:AeMF1_002386"/>
<evidence type="ECO:0000256" key="2">
    <source>
        <dbReference type="ARBA" id="ARBA00022771"/>
    </source>
</evidence>
<keyword evidence="9" id="KW-1185">Reference proteome</keyword>
<protein>
    <submittedName>
        <fullName evidence="8">Uncharacterized protein</fullName>
    </submittedName>
</protein>
<feature type="transmembrane region" description="Helical" evidence="5">
    <location>
        <begin position="101"/>
        <end position="119"/>
    </location>
</feature>
<evidence type="ECO:0000256" key="4">
    <source>
        <dbReference type="PROSITE-ProRule" id="PRU00175"/>
    </source>
</evidence>
<dbReference type="PROSITE" id="PS50089">
    <property type="entry name" value="ZF_RING_2"/>
    <property type="match status" value="1"/>
</dbReference>
<feature type="domain" description="RING-type" evidence="6">
    <location>
        <begin position="34"/>
        <end position="83"/>
    </location>
</feature>
<evidence type="ECO:0000259" key="6">
    <source>
        <dbReference type="PROSITE" id="PS50089"/>
    </source>
</evidence>
<organism evidence="8 9">
    <name type="scientific">Aphanomyces euteiches</name>
    <dbReference type="NCBI Taxonomy" id="100861"/>
    <lineage>
        <taxon>Eukaryota</taxon>
        <taxon>Sar</taxon>
        <taxon>Stramenopiles</taxon>
        <taxon>Oomycota</taxon>
        <taxon>Saprolegniomycetes</taxon>
        <taxon>Saprolegniales</taxon>
        <taxon>Verrucalvaceae</taxon>
        <taxon>Aphanomyces</taxon>
    </lineage>
</organism>
<dbReference type="Pfam" id="PF12906">
    <property type="entry name" value="RINGv"/>
    <property type="match status" value="1"/>
</dbReference>
<evidence type="ECO:0000256" key="1">
    <source>
        <dbReference type="ARBA" id="ARBA00022723"/>
    </source>
</evidence>
<keyword evidence="5" id="KW-0472">Membrane</keyword>
<evidence type="ECO:0000256" key="5">
    <source>
        <dbReference type="SAM" id="Phobius"/>
    </source>
</evidence>
<keyword evidence="5" id="KW-1133">Transmembrane helix</keyword>
<keyword evidence="5" id="KW-0812">Transmembrane</keyword>
<dbReference type="SMART" id="SM00744">
    <property type="entry name" value="RINGv"/>
    <property type="match status" value="1"/>
</dbReference>
<keyword evidence="3" id="KW-0862">Zinc</keyword>
<keyword evidence="1" id="KW-0479">Metal-binding</keyword>
<gene>
    <name evidence="8" type="ORF">Ae201684_002522</name>
</gene>
<evidence type="ECO:0000259" key="7">
    <source>
        <dbReference type="PROSITE" id="PS51292"/>
    </source>
</evidence>
<feature type="transmembrane region" description="Helical" evidence="5">
    <location>
        <begin position="126"/>
        <end position="145"/>
    </location>
</feature>
<dbReference type="PROSITE" id="PS51292">
    <property type="entry name" value="ZF_RING_CH"/>
    <property type="match status" value="1"/>
</dbReference>
<dbReference type="InterPro" id="IPR013083">
    <property type="entry name" value="Znf_RING/FYVE/PHD"/>
</dbReference>
<dbReference type="EMBL" id="VJMJ01000027">
    <property type="protein sequence ID" value="KAF0742420.1"/>
    <property type="molecule type" value="Genomic_DNA"/>
</dbReference>
<comment type="caution">
    <text evidence="8">The sequence shown here is derived from an EMBL/GenBank/DDBJ whole genome shotgun (WGS) entry which is preliminary data.</text>
</comment>
<feature type="domain" description="RING-CH-type" evidence="7">
    <location>
        <begin position="26"/>
        <end position="89"/>
    </location>
</feature>
<dbReference type="Proteomes" id="UP000481153">
    <property type="component" value="Unassembled WGS sequence"/>
</dbReference>
<dbReference type="InterPro" id="IPR011016">
    <property type="entry name" value="Znf_RING-CH"/>
</dbReference>
<accession>A0A6G0XQ53</accession>
<dbReference type="PANTHER" id="PTHR46347">
    <property type="entry name" value="RING/FYVE/PHD ZINC FINGER SUPERFAMILY PROTEIN"/>
    <property type="match status" value="1"/>
</dbReference>
<keyword evidence="2 4" id="KW-0863">Zinc-finger</keyword>
<feature type="transmembrane region" description="Helical" evidence="5">
    <location>
        <begin position="151"/>
        <end position="171"/>
    </location>
</feature>
<dbReference type="Gene3D" id="3.30.40.10">
    <property type="entry name" value="Zinc/RING finger domain, C3HC4 (zinc finger)"/>
    <property type="match status" value="1"/>
</dbReference>
<dbReference type="PANTHER" id="PTHR46347:SF1">
    <property type="entry name" value="RING_FYVE_PHD ZINC FINGER SUPERFAMILY PROTEIN"/>
    <property type="match status" value="1"/>
</dbReference>
<evidence type="ECO:0000256" key="3">
    <source>
        <dbReference type="ARBA" id="ARBA00022833"/>
    </source>
</evidence>